<dbReference type="CDD" id="cd07527">
    <property type="entry name" value="HAD_ScGPP-like"/>
    <property type="match status" value="1"/>
</dbReference>
<dbReference type="PANTHER" id="PTHR43481:SF9">
    <property type="entry name" value="2-DEOXYGLUCOSE-6-PHOSPHATE PHOSPHATASE 1-RELATED"/>
    <property type="match status" value="1"/>
</dbReference>
<dbReference type="InterPro" id="IPR041492">
    <property type="entry name" value="HAD_2"/>
</dbReference>
<dbReference type="AlphaFoldDB" id="A0A9P6WD81"/>
<reference evidence="1 2" key="1">
    <citation type="submission" date="2020-11" db="EMBL/GenBank/DDBJ databases">
        <title>Kefir isolates.</title>
        <authorList>
            <person name="Marcisauskas S."/>
            <person name="Kim Y."/>
            <person name="Blasche S."/>
        </authorList>
    </citation>
    <scope>NUCLEOTIDE SEQUENCE [LARGE SCALE GENOMIC DNA]</scope>
    <source>
        <strain evidence="1 2">OG2</strain>
    </source>
</reference>
<evidence type="ECO:0008006" key="3">
    <source>
        <dbReference type="Google" id="ProtNLM"/>
    </source>
</evidence>
<dbReference type="PANTHER" id="PTHR43481">
    <property type="entry name" value="FRUCTOSE-1-PHOSPHATE PHOSPHATASE"/>
    <property type="match status" value="1"/>
</dbReference>
<dbReference type="InterPro" id="IPR006439">
    <property type="entry name" value="HAD-SF_hydro_IA"/>
</dbReference>
<organism evidence="1 2">
    <name type="scientific">Maudiozyma exigua</name>
    <name type="common">Yeast</name>
    <name type="synonym">Kazachstania exigua</name>
    <dbReference type="NCBI Taxonomy" id="34358"/>
    <lineage>
        <taxon>Eukaryota</taxon>
        <taxon>Fungi</taxon>
        <taxon>Dikarya</taxon>
        <taxon>Ascomycota</taxon>
        <taxon>Saccharomycotina</taxon>
        <taxon>Saccharomycetes</taxon>
        <taxon>Saccharomycetales</taxon>
        <taxon>Saccharomycetaceae</taxon>
        <taxon>Maudiozyma</taxon>
    </lineage>
</organism>
<dbReference type="Proteomes" id="UP000750334">
    <property type="component" value="Unassembled WGS sequence"/>
</dbReference>
<dbReference type="SFLD" id="SFLDS00003">
    <property type="entry name" value="Haloacid_Dehalogenase"/>
    <property type="match status" value="1"/>
</dbReference>
<dbReference type="Pfam" id="PF13419">
    <property type="entry name" value="HAD_2"/>
    <property type="match status" value="1"/>
</dbReference>
<dbReference type="SFLD" id="SFLDG01129">
    <property type="entry name" value="C1.5:_HAD__Beta-PGM__Phosphata"/>
    <property type="match status" value="1"/>
</dbReference>
<sequence length="253" mass="27618">MYSTTITTNVCLFDLDGTIVDTTLAAESAWTKLCNRHNVNPADLFKVSHGSRTEEMLARFFPEVDNTNGKAVSKLEKDIADNYLDTIKLIPGAKELLKSLDTDPSNSTLDFNANDKRKWAIVTSGTRYIAFSWFKSILKDVGKPAVFITGEDVHSGKPNPLGYNTAKIELCKILRFDQSTATSVVFEDAPVGIQAGNAMGATTIGIASSHPAEKLIEAGANYVVKDLTHVTVDKNSENGTVTLRITEPIYQKN</sequence>
<dbReference type="GO" id="GO:0003850">
    <property type="term" value="F:2-deoxyglucose-6-phosphatase activity"/>
    <property type="evidence" value="ECO:0007669"/>
    <property type="project" value="TreeGrafter"/>
</dbReference>
<dbReference type="OrthoDB" id="40579at2759"/>
<name>A0A9P6WD81_MAUEX</name>
<keyword evidence="2" id="KW-1185">Reference proteome</keyword>
<gene>
    <name evidence="1" type="ORF">C6P45_002347</name>
</gene>
<dbReference type="InterPro" id="IPR051806">
    <property type="entry name" value="HAD-like_SPP"/>
</dbReference>
<comment type="caution">
    <text evidence="1">The sequence shown here is derived from an EMBL/GenBank/DDBJ whole genome shotgun (WGS) entry which is preliminary data.</text>
</comment>
<dbReference type="Gene3D" id="3.40.50.1000">
    <property type="entry name" value="HAD superfamily/HAD-like"/>
    <property type="match status" value="1"/>
</dbReference>
<protein>
    <recommendedName>
        <fullName evidence="3">2-deoxyglucose-6-phosphate phosphatase</fullName>
    </recommendedName>
</protein>
<dbReference type="Gene3D" id="1.10.150.240">
    <property type="entry name" value="Putative phosphatase, domain 2"/>
    <property type="match status" value="1"/>
</dbReference>
<dbReference type="InterPro" id="IPR036412">
    <property type="entry name" value="HAD-like_sf"/>
</dbReference>
<dbReference type="SUPFAM" id="SSF56784">
    <property type="entry name" value="HAD-like"/>
    <property type="match status" value="1"/>
</dbReference>
<accession>A0A9P6WD81</accession>
<proteinExistence type="predicted"/>
<dbReference type="EMBL" id="PUHR01000023">
    <property type="protein sequence ID" value="KAG0670444.1"/>
    <property type="molecule type" value="Genomic_DNA"/>
</dbReference>
<dbReference type="NCBIfam" id="TIGR01509">
    <property type="entry name" value="HAD-SF-IA-v3"/>
    <property type="match status" value="1"/>
</dbReference>
<dbReference type="InterPro" id="IPR023198">
    <property type="entry name" value="PGP-like_dom2"/>
</dbReference>
<evidence type="ECO:0000313" key="1">
    <source>
        <dbReference type="EMBL" id="KAG0670444.1"/>
    </source>
</evidence>
<evidence type="ECO:0000313" key="2">
    <source>
        <dbReference type="Proteomes" id="UP000750334"/>
    </source>
</evidence>
<dbReference type="InterPro" id="IPR023214">
    <property type="entry name" value="HAD_sf"/>
</dbReference>